<keyword evidence="2" id="KW-1185">Reference proteome</keyword>
<sequence length="85" mass="9653">MNIRTSHITVIFAKPFLLEGFADRQPAGEYRVDIDEERIEGISFLAYRRVAALIHLPKISAPQNSTQSVTMRPTEFDAMIAFDAR</sequence>
<gene>
    <name evidence="1" type="ORF">GCM10007874_45720</name>
</gene>
<dbReference type="RefSeq" id="WP_284314570.1">
    <property type="nucleotide sequence ID" value="NZ_BSPC01000051.1"/>
</dbReference>
<proteinExistence type="predicted"/>
<organism evidence="1 2">
    <name type="scientific">Labrys miyagiensis</name>
    <dbReference type="NCBI Taxonomy" id="346912"/>
    <lineage>
        <taxon>Bacteria</taxon>
        <taxon>Pseudomonadati</taxon>
        <taxon>Pseudomonadota</taxon>
        <taxon>Alphaproteobacteria</taxon>
        <taxon>Hyphomicrobiales</taxon>
        <taxon>Xanthobacteraceae</taxon>
        <taxon>Labrys</taxon>
    </lineage>
</organism>
<reference evidence="2" key="1">
    <citation type="journal article" date="2019" name="Int. J. Syst. Evol. Microbiol.">
        <title>The Global Catalogue of Microorganisms (GCM) 10K type strain sequencing project: providing services to taxonomists for standard genome sequencing and annotation.</title>
        <authorList>
            <consortium name="The Broad Institute Genomics Platform"/>
            <consortium name="The Broad Institute Genome Sequencing Center for Infectious Disease"/>
            <person name="Wu L."/>
            <person name="Ma J."/>
        </authorList>
    </citation>
    <scope>NUCLEOTIDE SEQUENCE [LARGE SCALE GENOMIC DNA]</scope>
    <source>
        <strain evidence="2">NBRC 101365</strain>
    </source>
</reference>
<evidence type="ECO:0000313" key="2">
    <source>
        <dbReference type="Proteomes" id="UP001156882"/>
    </source>
</evidence>
<name>A0ABQ6CP15_9HYPH</name>
<dbReference type="Proteomes" id="UP001156882">
    <property type="component" value="Unassembled WGS sequence"/>
</dbReference>
<evidence type="ECO:0000313" key="1">
    <source>
        <dbReference type="EMBL" id="GLS21555.1"/>
    </source>
</evidence>
<dbReference type="EMBL" id="BSPC01000051">
    <property type="protein sequence ID" value="GLS21555.1"/>
    <property type="molecule type" value="Genomic_DNA"/>
</dbReference>
<comment type="caution">
    <text evidence="1">The sequence shown here is derived from an EMBL/GenBank/DDBJ whole genome shotgun (WGS) entry which is preliminary data.</text>
</comment>
<accession>A0ABQ6CP15</accession>
<protein>
    <submittedName>
        <fullName evidence="1">Uncharacterized protein</fullName>
    </submittedName>
</protein>